<dbReference type="SUPFAM" id="SSF69255">
    <property type="entry name" value="gp5 N-terminal domain-like"/>
    <property type="match status" value="1"/>
</dbReference>
<dbReference type="InterPro" id="IPR006533">
    <property type="entry name" value="T6SS_Vgr_RhsGE"/>
</dbReference>
<dbReference type="RefSeq" id="WP_093556402.1">
    <property type="nucleotide sequence ID" value="NZ_FPBO01000013.1"/>
</dbReference>
<dbReference type="NCBIfam" id="TIGR01646">
    <property type="entry name" value="vgr_GE"/>
    <property type="match status" value="1"/>
</dbReference>
<evidence type="ECO:0000259" key="2">
    <source>
        <dbReference type="Pfam" id="PF04717"/>
    </source>
</evidence>
<gene>
    <name evidence="5" type="ORF">SAMN05216552_101313</name>
</gene>
<dbReference type="InterPro" id="IPR028244">
    <property type="entry name" value="T6SS_Rhs_Vgr_dom"/>
</dbReference>
<feature type="region of interest" description="Disordered" evidence="1">
    <location>
        <begin position="417"/>
        <end position="445"/>
    </location>
</feature>
<dbReference type="Pfam" id="PF13296">
    <property type="entry name" value="T6SS_Vgr"/>
    <property type="match status" value="1"/>
</dbReference>
<dbReference type="Pfam" id="PF04717">
    <property type="entry name" value="Phage_base_V"/>
    <property type="match status" value="1"/>
</dbReference>
<evidence type="ECO:0000313" key="5">
    <source>
        <dbReference type="EMBL" id="SFU88728.1"/>
    </source>
</evidence>
<dbReference type="Pfam" id="PF10106">
    <property type="entry name" value="DUF2345"/>
    <property type="match status" value="1"/>
</dbReference>
<dbReference type="InterPro" id="IPR037026">
    <property type="entry name" value="Vgr_OB-fold_dom_sf"/>
</dbReference>
<dbReference type="Gene3D" id="2.30.110.50">
    <property type="match status" value="1"/>
</dbReference>
<dbReference type="EMBL" id="FPBO01000013">
    <property type="protein sequence ID" value="SFU88728.1"/>
    <property type="molecule type" value="Genomic_DNA"/>
</dbReference>
<feature type="domain" description="Putative type VI secretion system Rhs element associated Vgr" evidence="4">
    <location>
        <begin position="590"/>
        <end position="700"/>
    </location>
</feature>
<dbReference type="Gene3D" id="2.40.50.230">
    <property type="entry name" value="Gp5 N-terminal domain"/>
    <property type="match status" value="1"/>
</dbReference>
<evidence type="ECO:0000259" key="4">
    <source>
        <dbReference type="Pfam" id="PF13296"/>
    </source>
</evidence>
<organism evidence="5 6">
    <name type="scientific">Pseudoduganella namucuonensis</name>
    <dbReference type="NCBI Taxonomy" id="1035707"/>
    <lineage>
        <taxon>Bacteria</taxon>
        <taxon>Pseudomonadati</taxon>
        <taxon>Pseudomonadota</taxon>
        <taxon>Betaproteobacteria</taxon>
        <taxon>Burkholderiales</taxon>
        <taxon>Oxalobacteraceae</taxon>
        <taxon>Telluria group</taxon>
        <taxon>Pseudoduganella</taxon>
    </lineage>
</organism>
<dbReference type="AlphaFoldDB" id="A0A1I7JUA6"/>
<name>A0A1I7JUA6_9BURK</name>
<sequence>MQAALTEQALAALAQFSSASRLYELKLAADAGPLLVEAFAADDALQGTGARDIIVLSTDARFNIAALLGKPATLEISLADGTRASFSGDVTQAAMLGSNGGLARFRLRLTHWVWRLSQVRNSRVWQDKSVPDIVDAVFGAYTPLARWRWSEETAAFMDGTVPRSYCCQYRESDLTFVERLLAEEGLGWRFEQDEDGAQMVLFADSSQRGAVPEDPCSEADGGIRFQGARAGERGDTIQSLQASRAACVSLTTLLSHDYKAKKAVGASAPSRLRGADMLAALESYDAPGQYHYANAAQARRYADLQMQGREARSQLWRGRSTVRTLRAGTRVTVTQGPLGGDGADPVYTVLRVRSVGVNNLPLPATQALAELFGPIAELLAETVPPDAAEDFALTIAQASASGYANSFEAIANELPWRPQLPGSDGRSHPRPTAPGAQSAIVVGPDGADRPRGVDELYCDRLGRVRIRFHWQNSGAATCWVRVAQRSAGGGMGSQFLPRIGQEVLVQFLEGNIDRPIIVGALYNGQGEGGVARTPGGQPAQDAARPFGKAHDHAVSGQGNLAGGNSPLWHGASADSAGHRSNAAQWGVRSKEFGGGGYNQLLFDDTDAQGRVQLKSSHAASELNLGHLIHNADNHRGSLRGQGAELRTDAYGAVRAGAGLLVSSYKIGHAAGAREPAGDNAAGIALMKQAVKLGEAFSEAATKHETVALASHLGPAKAGASALDDKSAPLKALLTAVSGMVGGATLEAARADAGDKKTAPADGALPHSTDAVIAVSAKAGLGVTAGQDLQLANGETATLMSGGDSQFVTGGQMRVHTRQAIGVLGGAVAPGGNGVGVQLIAAQDAIDIQAQADALMVQARDDVSVISAAAHVDWAAAKRISLSTAGGANITIEGGNITVQCPGKLTIHAGKKSFIGPEKMTYPMPAMPRSVCVECLKKSLAAAPAFTSVE</sequence>
<evidence type="ECO:0000313" key="6">
    <source>
        <dbReference type="Proteomes" id="UP000199391"/>
    </source>
</evidence>
<proteinExistence type="predicted"/>
<dbReference type="Gene3D" id="3.55.50.10">
    <property type="entry name" value="Baseplate protein-like domains"/>
    <property type="match status" value="1"/>
</dbReference>
<evidence type="ECO:0000256" key="1">
    <source>
        <dbReference type="SAM" id="MobiDB-lite"/>
    </source>
</evidence>
<dbReference type="STRING" id="1035707.SAMN05216552_101313"/>
<dbReference type="SUPFAM" id="SSF69279">
    <property type="entry name" value="Phage tail proteins"/>
    <property type="match status" value="2"/>
</dbReference>
<dbReference type="InterPro" id="IPR018769">
    <property type="entry name" value="VgrG2_DUF2345"/>
</dbReference>
<accession>A0A1I7JUA6</accession>
<dbReference type="OrthoDB" id="1907165at2"/>
<keyword evidence="6" id="KW-1185">Reference proteome</keyword>
<evidence type="ECO:0000259" key="3">
    <source>
        <dbReference type="Pfam" id="PF10106"/>
    </source>
</evidence>
<dbReference type="Gene3D" id="4.10.220.110">
    <property type="match status" value="1"/>
</dbReference>
<feature type="domain" description="DUF2345" evidence="3">
    <location>
        <begin position="761"/>
        <end position="916"/>
    </location>
</feature>
<dbReference type="Pfam" id="PF05954">
    <property type="entry name" value="Phage_GPD"/>
    <property type="match status" value="1"/>
</dbReference>
<feature type="domain" description="Gp5/Type VI secretion system Vgr protein OB-fold" evidence="2">
    <location>
        <begin position="459"/>
        <end position="522"/>
    </location>
</feature>
<dbReference type="Proteomes" id="UP000199391">
    <property type="component" value="Unassembled WGS sequence"/>
</dbReference>
<dbReference type="InterPro" id="IPR006531">
    <property type="entry name" value="Gp5/Vgr_OB"/>
</dbReference>
<protein>
    <submittedName>
        <fullName evidence="5">Rhs element Vgr protein</fullName>
    </submittedName>
</protein>
<reference evidence="6" key="1">
    <citation type="submission" date="2016-10" db="EMBL/GenBank/DDBJ databases">
        <authorList>
            <person name="Varghese N."/>
            <person name="Submissions S."/>
        </authorList>
    </citation>
    <scope>NUCLEOTIDE SEQUENCE [LARGE SCALE GENOMIC DNA]</scope>
    <source>
        <strain evidence="6">CGMCC 1.11014</strain>
    </source>
</reference>